<dbReference type="Proteomes" id="UP001500668">
    <property type="component" value="Unassembled WGS sequence"/>
</dbReference>
<dbReference type="RefSeq" id="WP_344077742.1">
    <property type="nucleotide sequence ID" value="NZ_BAAACA010000038.1"/>
</dbReference>
<organism evidence="2 3">
    <name type="scientific">Streptomyces crystallinus</name>
    <dbReference type="NCBI Taxonomy" id="68191"/>
    <lineage>
        <taxon>Bacteria</taxon>
        <taxon>Bacillati</taxon>
        <taxon>Actinomycetota</taxon>
        <taxon>Actinomycetes</taxon>
        <taxon>Kitasatosporales</taxon>
        <taxon>Streptomycetaceae</taxon>
        <taxon>Streptomyces</taxon>
    </lineage>
</organism>
<keyword evidence="3" id="KW-1185">Reference proteome</keyword>
<accession>A0ABN1GRG7</accession>
<protein>
    <recommendedName>
        <fullName evidence="4">VCBS repeat-containing protein</fullName>
    </recommendedName>
</protein>
<feature type="region of interest" description="Disordered" evidence="1">
    <location>
        <begin position="65"/>
        <end position="90"/>
    </location>
</feature>
<evidence type="ECO:0000256" key="1">
    <source>
        <dbReference type="SAM" id="MobiDB-lite"/>
    </source>
</evidence>
<evidence type="ECO:0008006" key="4">
    <source>
        <dbReference type="Google" id="ProtNLM"/>
    </source>
</evidence>
<dbReference type="EMBL" id="BAAACA010000038">
    <property type="protein sequence ID" value="GAA0617313.1"/>
    <property type="molecule type" value="Genomic_DNA"/>
</dbReference>
<evidence type="ECO:0000313" key="3">
    <source>
        <dbReference type="Proteomes" id="UP001500668"/>
    </source>
</evidence>
<gene>
    <name evidence="2" type="ORF">GCM10010394_54360</name>
</gene>
<reference evidence="2 3" key="1">
    <citation type="journal article" date="2019" name="Int. J. Syst. Evol. Microbiol.">
        <title>The Global Catalogue of Microorganisms (GCM) 10K type strain sequencing project: providing services to taxonomists for standard genome sequencing and annotation.</title>
        <authorList>
            <consortium name="The Broad Institute Genomics Platform"/>
            <consortium name="The Broad Institute Genome Sequencing Center for Infectious Disease"/>
            <person name="Wu L."/>
            <person name="Ma J."/>
        </authorList>
    </citation>
    <scope>NUCLEOTIDE SEQUENCE [LARGE SCALE GENOMIC DNA]</scope>
    <source>
        <strain evidence="2 3">JCM 5067</strain>
    </source>
</reference>
<proteinExistence type="predicted"/>
<comment type="caution">
    <text evidence="2">The sequence shown here is derived from an EMBL/GenBank/DDBJ whole genome shotgun (WGS) entry which is preliminary data.</text>
</comment>
<evidence type="ECO:0000313" key="2">
    <source>
        <dbReference type="EMBL" id="GAA0617313.1"/>
    </source>
</evidence>
<name>A0ABN1GRG7_9ACTN</name>
<sequence>MLWLYKGTGDLRKPFAARARVGGGWNQFNKLVGTGDVGGDGHSDLVARDTKGDLRLGLWFPGSPRPPKPFPFPRTVLASNPPVIRRDPAR</sequence>